<sequence length="317" mass="35095">MSHAFLSESTHDSSPTVIINTRPLERAAPLSTHLKEAGFRVVDMPMLTLKPRVVSEADIGLMQDWLSGSYDALVIVSPTAAASGLAVWQALKKTTERSTDDLLSESKTLYPSQPPSHLIAVGEATASVLQDTKLPFSYQVLQPMVANNEGMLAMPEIKRLQAGNKLLIWRGLGGRRLLVDTLKARGVHIDSIAWYERIQPIDAQANYQQWAEQFIKQNTSRSPRFVQSQAPKPIVVISSGTAFEHWTDIVEQAQTNSAMASKSIILPTLTDFNYVVLGTRLANIVAEKQLHYWQVEDLSPTTISAAIKQDRLIEIKP</sequence>
<dbReference type="PANTHER" id="PTHR38042">
    <property type="entry name" value="UROPORPHYRINOGEN-III SYNTHASE, CHLOROPLASTIC"/>
    <property type="match status" value="1"/>
</dbReference>
<evidence type="ECO:0000256" key="8">
    <source>
        <dbReference type="ARBA" id="ARBA00048617"/>
    </source>
</evidence>
<evidence type="ECO:0000256" key="2">
    <source>
        <dbReference type="ARBA" id="ARBA00008133"/>
    </source>
</evidence>
<organism evidence="11 12">
    <name type="scientific">Psychrobacter saeujeotis</name>
    <dbReference type="NCBI Taxonomy" id="3143436"/>
    <lineage>
        <taxon>Bacteria</taxon>
        <taxon>Pseudomonadati</taxon>
        <taxon>Pseudomonadota</taxon>
        <taxon>Gammaproteobacteria</taxon>
        <taxon>Moraxellales</taxon>
        <taxon>Moraxellaceae</taxon>
        <taxon>Psychrobacter</taxon>
    </lineage>
</organism>
<protein>
    <recommendedName>
        <fullName evidence="7 9">Uroporphyrinogen-III synthase</fullName>
        <ecNumber evidence="3 9">4.2.1.75</ecNumber>
    </recommendedName>
</protein>
<comment type="catalytic activity">
    <reaction evidence="8 9">
        <text>hydroxymethylbilane = uroporphyrinogen III + H2O</text>
        <dbReference type="Rhea" id="RHEA:18965"/>
        <dbReference type="ChEBI" id="CHEBI:15377"/>
        <dbReference type="ChEBI" id="CHEBI:57308"/>
        <dbReference type="ChEBI" id="CHEBI:57845"/>
        <dbReference type="EC" id="4.2.1.75"/>
    </reaction>
</comment>
<evidence type="ECO:0000313" key="12">
    <source>
        <dbReference type="Proteomes" id="UP001461960"/>
    </source>
</evidence>
<keyword evidence="5 9" id="KW-0627">Porphyrin biosynthesis</keyword>
<reference evidence="11 12" key="1">
    <citation type="submission" date="2024-05" db="EMBL/GenBank/DDBJ databases">
        <authorList>
            <person name="Kim H.-Y."/>
            <person name="Kim E."/>
            <person name="Cai Y."/>
            <person name="Yang S.-M."/>
            <person name="Lee W."/>
        </authorList>
    </citation>
    <scope>NUCLEOTIDE SEQUENCE [LARGE SCALE GENOMIC DNA]</scope>
    <source>
        <strain evidence="11 12">FBL11</strain>
    </source>
</reference>
<keyword evidence="12" id="KW-1185">Reference proteome</keyword>
<dbReference type="GO" id="GO:0004852">
    <property type="term" value="F:uroporphyrinogen-III synthase activity"/>
    <property type="evidence" value="ECO:0007669"/>
    <property type="project" value="UniProtKB-EC"/>
</dbReference>
<name>A0ABU9X8U1_9GAMM</name>
<dbReference type="PANTHER" id="PTHR38042:SF1">
    <property type="entry name" value="UROPORPHYRINOGEN-III SYNTHASE, CHLOROPLASTIC"/>
    <property type="match status" value="1"/>
</dbReference>
<keyword evidence="4 9" id="KW-0456">Lyase</keyword>
<dbReference type="EMBL" id="JBDGHN010000005">
    <property type="protein sequence ID" value="MEN2751813.1"/>
    <property type="molecule type" value="Genomic_DNA"/>
</dbReference>
<evidence type="ECO:0000256" key="9">
    <source>
        <dbReference type="RuleBase" id="RU366031"/>
    </source>
</evidence>
<evidence type="ECO:0000256" key="7">
    <source>
        <dbReference type="ARBA" id="ARBA00040167"/>
    </source>
</evidence>
<dbReference type="InterPro" id="IPR003754">
    <property type="entry name" value="4pyrrol_synth_uPrphyn_synth"/>
</dbReference>
<dbReference type="InterPro" id="IPR036108">
    <property type="entry name" value="4pyrrol_syn_uPrphyn_synt_sf"/>
</dbReference>
<dbReference type="Gene3D" id="3.40.50.10090">
    <property type="match status" value="2"/>
</dbReference>
<dbReference type="Pfam" id="PF02602">
    <property type="entry name" value="HEM4"/>
    <property type="match status" value="1"/>
</dbReference>
<evidence type="ECO:0000256" key="4">
    <source>
        <dbReference type="ARBA" id="ARBA00023239"/>
    </source>
</evidence>
<evidence type="ECO:0000256" key="5">
    <source>
        <dbReference type="ARBA" id="ARBA00023244"/>
    </source>
</evidence>
<dbReference type="InterPro" id="IPR039793">
    <property type="entry name" value="UROS/Hem4"/>
</dbReference>
<evidence type="ECO:0000256" key="6">
    <source>
        <dbReference type="ARBA" id="ARBA00037589"/>
    </source>
</evidence>
<dbReference type="EC" id="4.2.1.75" evidence="3 9"/>
<accession>A0ABU9X8U1</accession>
<evidence type="ECO:0000256" key="1">
    <source>
        <dbReference type="ARBA" id="ARBA00004772"/>
    </source>
</evidence>
<dbReference type="RefSeq" id="WP_299218686.1">
    <property type="nucleotide sequence ID" value="NZ_JBDGHN010000005.1"/>
</dbReference>
<dbReference type="SUPFAM" id="SSF69618">
    <property type="entry name" value="HemD-like"/>
    <property type="match status" value="1"/>
</dbReference>
<comment type="pathway">
    <text evidence="1 9">Porphyrin-containing compound metabolism; protoporphyrin-IX biosynthesis; coproporphyrinogen-III from 5-aminolevulinate: step 3/4.</text>
</comment>
<evidence type="ECO:0000313" key="11">
    <source>
        <dbReference type="EMBL" id="MEN2751813.1"/>
    </source>
</evidence>
<evidence type="ECO:0000259" key="10">
    <source>
        <dbReference type="Pfam" id="PF02602"/>
    </source>
</evidence>
<feature type="domain" description="Tetrapyrrole biosynthesis uroporphyrinogen III synthase" evidence="10">
    <location>
        <begin position="30"/>
        <end position="282"/>
    </location>
</feature>
<comment type="similarity">
    <text evidence="2 9">Belongs to the uroporphyrinogen-III synthase family.</text>
</comment>
<gene>
    <name evidence="11" type="ORF">AAIR29_09230</name>
</gene>
<comment type="function">
    <text evidence="6 9">Catalyzes cyclization of the linear tetrapyrrole, hydroxymethylbilane, to the macrocyclic uroporphyrinogen III.</text>
</comment>
<comment type="caution">
    <text evidence="11">The sequence shown here is derived from an EMBL/GenBank/DDBJ whole genome shotgun (WGS) entry which is preliminary data.</text>
</comment>
<dbReference type="CDD" id="cd06578">
    <property type="entry name" value="HemD"/>
    <property type="match status" value="1"/>
</dbReference>
<proteinExistence type="inferred from homology"/>
<dbReference type="Proteomes" id="UP001461960">
    <property type="component" value="Unassembled WGS sequence"/>
</dbReference>
<evidence type="ECO:0000256" key="3">
    <source>
        <dbReference type="ARBA" id="ARBA00013109"/>
    </source>
</evidence>